<proteinExistence type="predicted"/>
<dbReference type="OrthoDB" id="2121326at2759"/>
<evidence type="ECO:0000313" key="7">
    <source>
        <dbReference type="EMBL" id="EDW25812.1"/>
    </source>
</evidence>
<organism evidence="8">
    <name type="scientific">Drosophila persimilis</name>
    <name type="common">Fruit fly</name>
    <dbReference type="NCBI Taxonomy" id="7234"/>
    <lineage>
        <taxon>Eukaryota</taxon>
        <taxon>Metazoa</taxon>
        <taxon>Ecdysozoa</taxon>
        <taxon>Arthropoda</taxon>
        <taxon>Hexapoda</taxon>
        <taxon>Insecta</taxon>
        <taxon>Pterygota</taxon>
        <taxon>Neoptera</taxon>
        <taxon>Endopterygota</taxon>
        <taxon>Diptera</taxon>
        <taxon>Brachycera</taxon>
        <taxon>Muscomorpha</taxon>
        <taxon>Ephydroidea</taxon>
        <taxon>Drosophilidae</taxon>
        <taxon>Drosophila</taxon>
        <taxon>Sophophora</taxon>
    </lineage>
</organism>
<dbReference type="Proteomes" id="UP000008744">
    <property type="component" value="Unassembled WGS sequence"/>
</dbReference>
<evidence type="ECO:0000256" key="1">
    <source>
        <dbReference type="ARBA" id="ARBA00022448"/>
    </source>
</evidence>
<dbReference type="PRINTS" id="PR00421">
    <property type="entry name" value="THIOREDOXIN"/>
</dbReference>
<protein>
    <submittedName>
        <fullName evidence="7">GL14330</fullName>
    </submittedName>
</protein>
<feature type="compositionally biased region" description="Acidic residues" evidence="5">
    <location>
        <begin position="144"/>
        <end position="167"/>
    </location>
</feature>
<sequence length="167" mass="18542">MVYLVQSKDDFDQQVTDAGDKLIVIDFYANWCGPCKIISPKLEELAQQYADRAVVLKVNVDENEEITIRYNVTSLPTFVFIKTGTVVDFFVGCNSEKLAKTMEKYVGSECDCGQGTDDDEPDSQTPLEGANSDNNVCAINSDFIESEQPDAPDDVIDTMEQEGVMEN</sequence>
<dbReference type="NCBIfam" id="TIGR01068">
    <property type="entry name" value="thioredoxin"/>
    <property type="match status" value="1"/>
</dbReference>
<feature type="region of interest" description="Disordered" evidence="5">
    <location>
        <begin position="113"/>
        <end position="167"/>
    </location>
</feature>
<keyword evidence="8" id="KW-1185">Reference proteome</keyword>
<dbReference type="KEGG" id="dpe:6596910"/>
<dbReference type="Pfam" id="PF00085">
    <property type="entry name" value="Thioredoxin"/>
    <property type="match status" value="1"/>
</dbReference>
<feature type="domain" description="Thioredoxin" evidence="6">
    <location>
        <begin position="1"/>
        <end position="107"/>
    </location>
</feature>
<dbReference type="STRING" id="7234.B4GTE2"/>
<dbReference type="AlphaFoldDB" id="B4GTE2"/>
<dbReference type="GO" id="GO:0000806">
    <property type="term" value="C:Y chromosome"/>
    <property type="evidence" value="ECO:0007669"/>
    <property type="project" value="EnsemblMetazoa"/>
</dbReference>
<dbReference type="PROSITE" id="PS00194">
    <property type="entry name" value="THIOREDOXIN_1"/>
    <property type="match status" value="1"/>
</dbReference>
<evidence type="ECO:0000256" key="3">
    <source>
        <dbReference type="ARBA" id="ARBA00023157"/>
    </source>
</evidence>
<dbReference type="PANTHER" id="PTHR46115">
    <property type="entry name" value="THIOREDOXIN-LIKE PROTEIN 1"/>
    <property type="match status" value="1"/>
</dbReference>
<dbReference type="SUPFAM" id="SSF52833">
    <property type="entry name" value="Thioredoxin-like"/>
    <property type="match status" value="1"/>
</dbReference>
<evidence type="ECO:0000256" key="2">
    <source>
        <dbReference type="ARBA" id="ARBA00022982"/>
    </source>
</evidence>
<dbReference type="GO" id="GO:0006457">
    <property type="term" value="P:protein folding"/>
    <property type="evidence" value="ECO:0007669"/>
    <property type="project" value="EnsemblMetazoa"/>
</dbReference>
<dbReference type="eggNOG" id="KOG0907">
    <property type="taxonomic scope" value="Eukaryota"/>
</dbReference>
<dbReference type="EMBL" id="CH479190">
    <property type="protein sequence ID" value="EDW25812.1"/>
    <property type="molecule type" value="Genomic_DNA"/>
</dbReference>
<keyword evidence="1" id="KW-0813">Transport</keyword>
<dbReference type="OMA" id="VIDFCAN"/>
<name>B4GTE2_DROPE</name>
<dbReference type="InterPro" id="IPR013766">
    <property type="entry name" value="Thioredoxin_domain"/>
</dbReference>
<evidence type="ECO:0000256" key="5">
    <source>
        <dbReference type="SAM" id="MobiDB-lite"/>
    </source>
</evidence>
<evidence type="ECO:0000259" key="6">
    <source>
        <dbReference type="PROSITE" id="PS51352"/>
    </source>
</evidence>
<dbReference type="GeneID" id="6596910"/>
<dbReference type="FunFam" id="3.40.30.10:FF:000001">
    <property type="entry name" value="Thioredoxin"/>
    <property type="match status" value="1"/>
</dbReference>
<evidence type="ECO:0000313" key="8">
    <source>
        <dbReference type="Proteomes" id="UP000008744"/>
    </source>
</evidence>
<reference evidence="7 8" key="1">
    <citation type="journal article" date="2007" name="Nature">
        <title>Evolution of genes and genomes on the Drosophila phylogeny.</title>
        <authorList>
            <consortium name="Drosophila 12 Genomes Consortium"/>
            <person name="Clark A.G."/>
            <person name="Eisen M.B."/>
            <person name="Smith D.R."/>
            <person name="Bergman C.M."/>
            <person name="Oliver B."/>
            <person name="Markow T.A."/>
            <person name="Kaufman T.C."/>
            <person name="Kellis M."/>
            <person name="Gelbart W."/>
            <person name="Iyer V.N."/>
            <person name="Pollard D.A."/>
            <person name="Sackton T.B."/>
            <person name="Larracuente A.M."/>
            <person name="Singh N.D."/>
            <person name="Abad J.P."/>
            <person name="Abt D.N."/>
            <person name="Adryan B."/>
            <person name="Aguade M."/>
            <person name="Akashi H."/>
            <person name="Anderson W.W."/>
            <person name="Aquadro C.F."/>
            <person name="Ardell D.H."/>
            <person name="Arguello R."/>
            <person name="Artieri C.G."/>
            <person name="Barbash D.A."/>
            <person name="Barker D."/>
            <person name="Barsanti P."/>
            <person name="Batterham P."/>
            <person name="Batzoglou S."/>
            <person name="Begun D."/>
            <person name="Bhutkar A."/>
            <person name="Blanco E."/>
            <person name="Bosak S.A."/>
            <person name="Bradley R.K."/>
            <person name="Brand A.D."/>
            <person name="Brent M.R."/>
            <person name="Brooks A.N."/>
            <person name="Brown R.H."/>
            <person name="Butlin R.K."/>
            <person name="Caggese C."/>
            <person name="Calvi B.R."/>
            <person name="Bernardo de Carvalho A."/>
            <person name="Caspi A."/>
            <person name="Castrezana S."/>
            <person name="Celniker S.E."/>
            <person name="Chang J.L."/>
            <person name="Chapple C."/>
            <person name="Chatterji S."/>
            <person name="Chinwalla A."/>
            <person name="Civetta A."/>
            <person name="Clifton S.W."/>
            <person name="Comeron J.M."/>
            <person name="Costello J.C."/>
            <person name="Coyne J.A."/>
            <person name="Daub J."/>
            <person name="David R.G."/>
            <person name="Delcher A.L."/>
            <person name="Delehaunty K."/>
            <person name="Do C.B."/>
            <person name="Ebling H."/>
            <person name="Edwards K."/>
            <person name="Eickbush T."/>
            <person name="Evans J.D."/>
            <person name="Filipski A."/>
            <person name="Findeiss S."/>
            <person name="Freyhult E."/>
            <person name="Fulton L."/>
            <person name="Fulton R."/>
            <person name="Garcia A.C."/>
            <person name="Gardiner A."/>
            <person name="Garfield D.A."/>
            <person name="Garvin B.E."/>
            <person name="Gibson G."/>
            <person name="Gilbert D."/>
            <person name="Gnerre S."/>
            <person name="Godfrey J."/>
            <person name="Good R."/>
            <person name="Gotea V."/>
            <person name="Gravely B."/>
            <person name="Greenberg A.J."/>
            <person name="Griffiths-Jones S."/>
            <person name="Gross S."/>
            <person name="Guigo R."/>
            <person name="Gustafson E.A."/>
            <person name="Haerty W."/>
            <person name="Hahn M.W."/>
            <person name="Halligan D.L."/>
            <person name="Halpern A.L."/>
            <person name="Halter G.M."/>
            <person name="Han M.V."/>
            <person name="Heger A."/>
            <person name="Hillier L."/>
            <person name="Hinrichs A.S."/>
            <person name="Holmes I."/>
            <person name="Hoskins R.A."/>
            <person name="Hubisz M.J."/>
            <person name="Hultmark D."/>
            <person name="Huntley M.A."/>
            <person name="Jaffe D.B."/>
            <person name="Jagadeeshan S."/>
            <person name="Jeck W.R."/>
            <person name="Johnson J."/>
            <person name="Jones C.D."/>
            <person name="Jordan W.C."/>
            <person name="Karpen G.H."/>
            <person name="Kataoka E."/>
            <person name="Keightley P.D."/>
            <person name="Kheradpour P."/>
            <person name="Kirkness E.F."/>
            <person name="Koerich L.B."/>
            <person name="Kristiansen K."/>
            <person name="Kudrna D."/>
            <person name="Kulathinal R.J."/>
            <person name="Kumar S."/>
            <person name="Kwok R."/>
            <person name="Lander E."/>
            <person name="Langley C.H."/>
            <person name="Lapoint R."/>
            <person name="Lazzaro B.P."/>
            <person name="Lee S.J."/>
            <person name="Levesque L."/>
            <person name="Li R."/>
            <person name="Lin C.F."/>
            <person name="Lin M.F."/>
            <person name="Lindblad-Toh K."/>
            <person name="Llopart A."/>
            <person name="Long M."/>
            <person name="Low L."/>
            <person name="Lozovsky E."/>
            <person name="Lu J."/>
            <person name="Luo M."/>
            <person name="Machado C.A."/>
            <person name="Makalowski W."/>
            <person name="Marzo M."/>
            <person name="Matsuda M."/>
            <person name="Matzkin L."/>
            <person name="McAllister B."/>
            <person name="McBride C.S."/>
            <person name="McKernan B."/>
            <person name="McKernan K."/>
            <person name="Mendez-Lago M."/>
            <person name="Minx P."/>
            <person name="Mollenhauer M.U."/>
            <person name="Montooth K."/>
            <person name="Mount S.M."/>
            <person name="Mu X."/>
            <person name="Myers E."/>
            <person name="Negre B."/>
            <person name="Newfeld S."/>
            <person name="Nielsen R."/>
            <person name="Noor M.A."/>
            <person name="O'Grady P."/>
            <person name="Pachter L."/>
            <person name="Papaceit M."/>
            <person name="Parisi M.J."/>
            <person name="Parisi M."/>
            <person name="Parts L."/>
            <person name="Pedersen J.S."/>
            <person name="Pesole G."/>
            <person name="Phillippy A.M."/>
            <person name="Ponting C.P."/>
            <person name="Pop M."/>
            <person name="Porcelli D."/>
            <person name="Powell J.R."/>
            <person name="Prohaska S."/>
            <person name="Pruitt K."/>
            <person name="Puig M."/>
            <person name="Quesneville H."/>
            <person name="Ram K.R."/>
            <person name="Rand D."/>
            <person name="Rasmussen M.D."/>
            <person name="Reed L.K."/>
            <person name="Reenan R."/>
            <person name="Reily A."/>
            <person name="Remington K.A."/>
            <person name="Rieger T.T."/>
            <person name="Ritchie M.G."/>
            <person name="Robin C."/>
            <person name="Rogers Y.H."/>
            <person name="Rohde C."/>
            <person name="Rozas J."/>
            <person name="Rubenfield M.J."/>
            <person name="Ruiz A."/>
            <person name="Russo S."/>
            <person name="Salzberg S.L."/>
            <person name="Sanchez-Gracia A."/>
            <person name="Saranga D.J."/>
            <person name="Sato H."/>
            <person name="Schaeffer S.W."/>
            <person name="Schatz M.C."/>
            <person name="Schlenke T."/>
            <person name="Schwartz R."/>
            <person name="Segarra C."/>
            <person name="Singh R.S."/>
            <person name="Sirot L."/>
            <person name="Sirota M."/>
            <person name="Sisneros N.B."/>
            <person name="Smith C.D."/>
            <person name="Smith T.F."/>
            <person name="Spieth J."/>
            <person name="Stage D.E."/>
            <person name="Stark A."/>
            <person name="Stephan W."/>
            <person name="Strausberg R.L."/>
            <person name="Strempel S."/>
            <person name="Sturgill D."/>
            <person name="Sutton G."/>
            <person name="Sutton G.G."/>
            <person name="Tao W."/>
            <person name="Teichmann S."/>
            <person name="Tobari Y.N."/>
            <person name="Tomimura Y."/>
            <person name="Tsolas J.M."/>
            <person name="Valente V.L."/>
            <person name="Venter E."/>
            <person name="Venter J.C."/>
            <person name="Vicario S."/>
            <person name="Vieira F.G."/>
            <person name="Vilella A.J."/>
            <person name="Villasante A."/>
            <person name="Walenz B."/>
            <person name="Wang J."/>
            <person name="Wasserman M."/>
            <person name="Watts T."/>
            <person name="Wilson D."/>
            <person name="Wilson R.K."/>
            <person name="Wing R.A."/>
            <person name="Wolfner M.F."/>
            <person name="Wong A."/>
            <person name="Wong G.K."/>
            <person name="Wu C.I."/>
            <person name="Wu G."/>
            <person name="Yamamoto D."/>
            <person name="Yang H.P."/>
            <person name="Yang S.P."/>
            <person name="Yorke J.A."/>
            <person name="Yoshida K."/>
            <person name="Zdobnov E."/>
            <person name="Zhang P."/>
            <person name="Zhang Y."/>
            <person name="Zimin A.V."/>
            <person name="Baldwin J."/>
            <person name="Abdouelleil A."/>
            <person name="Abdulkadir J."/>
            <person name="Abebe A."/>
            <person name="Abera B."/>
            <person name="Abreu J."/>
            <person name="Acer S.C."/>
            <person name="Aftuck L."/>
            <person name="Alexander A."/>
            <person name="An P."/>
            <person name="Anderson E."/>
            <person name="Anderson S."/>
            <person name="Arachi H."/>
            <person name="Azer M."/>
            <person name="Bachantsang P."/>
            <person name="Barry A."/>
            <person name="Bayul T."/>
            <person name="Berlin A."/>
            <person name="Bessette D."/>
            <person name="Bloom T."/>
            <person name="Blye J."/>
            <person name="Boguslavskiy L."/>
            <person name="Bonnet C."/>
            <person name="Boukhgalter B."/>
            <person name="Bourzgui I."/>
            <person name="Brown A."/>
            <person name="Cahill P."/>
            <person name="Channer S."/>
            <person name="Cheshatsang Y."/>
            <person name="Chuda L."/>
            <person name="Citroen M."/>
            <person name="Collymore A."/>
            <person name="Cooke P."/>
            <person name="Costello M."/>
            <person name="D'Aco K."/>
            <person name="Daza R."/>
            <person name="De Haan G."/>
            <person name="DeGray S."/>
            <person name="DeMaso C."/>
            <person name="Dhargay N."/>
            <person name="Dooley K."/>
            <person name="Dooley E."/>
            <person name="Doricent M."/>
            <person name="Dorje P."/>
            <person name="Dorjee K."/>
            <person name="Dupes A."/>
            <person name="Elong R."/>
            <person name="Falk J."/>
            <person name="Farina A."/>
            <person name="Faro S."/>
            <person name="Ferguson D."/>
            <person name="Fisher S."/>
            <person name="Foley C.D."/>
            <person name="Franke A."/>
            <person name="Friedrich D."/>
            <person name="Gadbois L."/>
            <person name="Gearin G."/>
            <person name="Gearin C.R."/>
            <person name="Giannoukos G."/>
            <person name="Goode T."/>
            <person name="Graham J."/>
            <person name="Grandbois E."/>
            <person name="Grewal S."/>
            <person name="Gyaltsen K."/>
            <person name="Hafez N."/>
            <person name="Hagos B."/>
            <person name="Hall J."/>
            <person name="Henson C."/>
            <person name="Hollinger A."/>
            <person name="Honan T."/>
            <person name="Huard M.D."/>
            <person name="Hughes L."/>
            <person name="Hurhula B."/>
            <person name="Husby M.E."/>
            <person name="Kamat A."/>
            <person name="Kanga B."/>
            <person name="Kashin S."/>
            <person name="Khazanovich D."/>
            <person name="Kisner P."/>
            <person name="Lance K."/>
            <person name="Lara M."/>
            <person name="Lee W."/>
            <person name="Lennon N."/>
            <person name="Letendre F."/>
            <person name="LeVine R."/>
            <person name="Lipovsky A."/>
            <person name="Liu X."/>
            <person name="Liu J."/>
            <person name="Liu S."/>
            <person name="Lokyitsang T."/>
            <person name="Lokyitsang Y."/>
            <person name="Lubonja R."/>
            <person name="Lui A."/>
            <person name="MacDonald P."/>
            <person name="Magnisalis V."/>
            <person name="Maru K."/>
            <person name="Matthews C."/>
            <person name="McCusker W."/>
            <person name="McDonough S."/>
            <person name="Mehta T."/>
            <person name="Meldrim J."/>
            <person name="Meneus L."/>
            <person name="Mihai O."/>
            <person name="Mihalev A."/>
            <person name="Mihova T."/>
            <person name="Mittelman R."/>
            <person name="Mlenga V."/>
            <person name="Montmayeur A."/>
            <person name="Mulrain L."/>
            <person name="Navidi A."/>
            <person name="Naylor J."/>
            <person name="Negash T."/>
            <person name="Nguyen T."/>
            <person name="Nguyen N."/>
            <person name="Nicol R."/>
            <person name="Norbu C."/>
            <person name="Norbu N."/>
            <person name="Novod N."/>
            <person name="O'Neill B."/>
            <person name="Osman S."/>
            <person name="Markiewicz E."/>
            <person name="Oyono O.L."/>
            <person name="Patti C."/>
            <person name="Phunkhang P."/>
            <person name="Pierre F."/>
            <person name="Priest M."/>
            <person name="Raghuraman S."/>
            <person name="Rege F."/>
            <person name="Reyes R."/>
            <person name="Rise C."/>
            <person name="Rogov P."/>
            <person name="Ross K."/>
            <person name="Ryan E."/>
            <person name="Settipalli S."/>
            <person name="Shea T."/>
            <person name="Sherpa N."/>
            <person name="Shi L."/>
            <person name="Shih D."/>
            <person name="Sparrow T."/>
            <person name="Spaulding J."/>
            <person name="Stalker J."/>
            <person name="Stange-Thomann N."/>
            <person name="Stavropoulos S."/>
            <person name="Stone C."/>
            <person name="Strader C."/>
            <person name="Tesfaye S."/>
            <person name="Thomson T."/>
            <person name="Thoulutsang Y."/>
            <person name="Thoulutsang D."/>
            <person name="Topham K."/>
            <person name="Topping I."/>
            <person name="Tsamla T."/>
            <person name="Vassiliev H."/>
            <person name="Vo A."/>
            <person name="Wangchuk T."/>
            <person name="Wangdi T."/>
            <person name="Weiand M."/>
            <person name="Wilkinson J."/>
            <person name="Wilson A."/>
            <person name="Yadav S."/>
            <person name="Young G."/>
            <person name="Yu Q."/>
            <person name="Zembek L."/>
            <person name="Zhong D."/>
            <person name="Zimmer A."/>
            <person name="Zwirko Z."/>
            <person name="Jaffe D.B."/>
            <person name="Alvarez P."/>
            <person name="Brockman W."/>
            <person name="Butler J."/>
            <person name="Chin C."/>
            <person name="Gnerre S."/>
            <person name="Grabherr M."/>
            <person name="Kleber M."/>
            <person name="Mauceli E."/>
            <person name="MacCallum I."/>
        </authorList>
    </citation>
    <scope>NUCLEOTIDE SEQUENCE [LARGE SCALE GENOMIC DNA]</scope>
    <source>
        <strain evidence="8">MSH-3 / Tucson 14011-0111.49</strain>
    </source>
</reference>
<dbReference type="PhylomeDB" id="B4GTE2"/>
<dbReference type="PROSITE" id="PS51352">
    <property type="entry name" value="THIOREDOXIN_2"/>
    <property type="match status" value="1"/>
</dbReference>
<dbReference type="HOGENOM" id="CLU_090389_7_0_1"/>
<keyword evidence="4" id="KW-0676">Redox-active center</keyword>
<dbReference type="Gene3D" id="3.40.30.10">
    <property type="entry name" value="Glutaredoxin"/>
    <property type="match status" value="1"/>
</dbReference>
<keyword evidence="3" id="KW-1015">Disulfide bond</keyword>
<evidence type="ECO:0000256" key="4">
    <source>
        <dbReference type="ARBA" id="ARBA00023284"/>
    </source>
</evidence>
<dbReference type="InterPro" id="IPR005746">
    <property type="entry name" value="Thioredoxin"/>
</dbReference>
<accession>B4GTE2</accession>
<dbReference type="GO" id="GO:0015035">
    <property type="term" value="F:protein-disulfide reductase activity"/>
    <property type="evidence" value="ECO:0007669"/>
    <property type="project" value="InterPro"/>
</dbReference>
<dbReference type="InterPro" id="IPR017937">
    <property type="entry name" value="Thioredoxin_CS"/>
</dbReference>
<gene>
    <name evidence="7" type="primary">Dper\GL14330</name>
    <name evidence="7" type="ORF">Dper_GL14330</name>
    <name evidence="7" type="ORF">GL14330</name>
</gene>
<dbReference type="InterPro" id="IPR036249">
    <property type="entry name" value="Thioredoxin-like_sf"/>
</dbReference>
<keyword evidence="2" id="KW-0249">Electron transport</keyword>
<dbReference type="CDD" id="cd02947">
    <property type="entry name" value="TRX_family"/>
    <property type="match status" value="1"/>
</dbReference>
<feature type="compositionally biased region" description="Polar residues" evidence="5">
    <location>
        <begin position="123"/>
        <end position="138"/>
    </location>
</feature>